<comment type="caution">
    <text evidence="1">The sequence shown here is derived from an EMBL/GenBank/DDBJ whole genome shotgun (WGS) entry which is preliminary data.</text>
</comment>
<evidence type="ECO:0000313" key="1">
    <source>
        <dbReference type="EMBL" id="KAL2042577.1"/>
    </source>
</evidence>
<keyword evidence="2" id="KW-1185">Reference proteome</keyword>
<name>A0ABR4A9L4_9LECA</name>
<protein>
    <submittedName>
        <fullName evidence="1">Uncharacterized protein</fullName>
    </submittedName>
</protein>
<organism evidence="1 2">
    <name type="scientific">Stereocaulon virgatum</name>
    <dbReference type="NCBI Taxonomy" id="373712"/>
    <lineage>
        <taxon>Eukaryota</taxon>
        <taxon>Fungi</taxon>
        <taxon>Dikarya</taxon>
        <taxon>Ascomycota</taxon>
        <taxon>Pezizomycotina</taxon>
        <taxon>Lecanoromycetes</taxon>
        <taxon>OSLEUM clade</taxon>
        <taxon>Lecanoromycetidae</taxon>
        <taxon>Lecanorales</taxon>
        <taxon>Lecanorineae</taxon>
        <taxon>Stereocaulaceae</taxon>
        <taxon>Stereocaulon</taxon>
    </lineage>
</organism>
<reference evidence="1 2" key="1">
    <citation type="submission" date="2024-09" db="EMBL/GenBank/DDBJ databases">
        <title>Rethinking Asexuality: The Enigmatic Case of Functional Sexual Genes in Lepraria (Stereocaulaceae).</title>
        <authorList>
            <person name="Doellman M."/>
            <person name="Sun Y."/>
            <person name="Barcenas-Pena A."/>
            <person name="Lumbsch H.T."/>
            <person name="Grewe F."/>
        </authorList>
    </citation>
    <scope>NUCLEOTIDE SEQUENCE [LARGE SCALE GENOMIC DNA]</scope>
    <source>
        <strain evidence="1 2">Mercado 3170</strain>
    </source>
</reference>
<dbReference type="EMBL" id="JBEFKJ010000013">
    <property type="protein sequence ID" value="KAL2042577.1"/>
    <property type="molecule type" value="Genomic_DNA"/>
</dbReference>
<gene>
    <name evidence="1" type="ORF">N7G274_004336</name>
</gene>
<accession>A0ABR4A9L4</accession>
<sequence>MQQPESIGNDFSSFISLLLRKGPSKPVELNLANDSTLFRGSEHGELSPAVAPDHPFRRLQQRLFAIQWLVWEPVIEIFDGRQEVGLCNSRVLVPKAELTATGMNQGTSNGKV</sequence>
<dbReference type="Proteomes" id="UP001590950">
    <property type="component" value="Unassembled WGS sequence"/>
</dbReference>
<evidence type="ECO:0000313" key="2">
    <source>
        <dbReference type="Proteomes" id="UP001590950"/>
    </source>
</evidence>
<proteinExistence type="predicted"/>